<gene>
    <name evidence="1" type="ORF">NCTC13645_01261</name>
</gene>
<accession>A0A380P197</accession>
<protein>
    <recommendedName>
        <fullName evidence="3">Triose-phosphate isomerase</fullName>
    </recommendedName>
</protein>
<evidence type="ECO:0000313" key="1">
    <source>
        <dbReference type="EMBL" id="SUP59010.1"/>
    </source>
</evidence>
<evidence type="ECO:0000313" key="2">
    <source>
        <dbReference type="Proteomes" id="UP000254621"/>
    </source>
</evidence>
<dbReference type="InterPro" id="IPR035990">
    <property type="entry name" value="TIM_sf"/>
</dbReference>
<dbReference type="AlphaFoldDB" id="A0A380P197"/>
<dbReference type="Proteomes" id="UP000254621">
    <property type="component" value="Unassembled WGS sequence"/>
</dbReference>
<name>A0A380P197_WEIVI</name>
<dbReference type="EMBL" id="UHIV01000004">
    <property type="protein sequence ID" value="SUP59010.1"/>
    <property type="molecule type" value="Genomic_DNA"/>
</dbReference>
<dbReference type="GO" id="GO:0004807">
    <property type="term" value="F:triose-phosphate isomerase activity"/>
    <property type="evidence" value="ECO:0007669"/>
    <property type="project" value="InterPro"/>
</dbReference>
<dbReference type="SUPFAM" id="SSF51351">
    <property type="entry name" value="Triosephosphate isomerase (TIM)"/>
    <property type="match status" value="1"/>
</dbReference>
<proteinExistence type="predicted"/>
<sequence length="39" mass="4300">MQKYLNLPDIDGLLIGRASLEPAAFLKWLMLPQKDSGVG</sequence>
<reference evidence="1 2" key="1">
    <citation type="submission" date="2018-06" db="EMBL/GenBank/DDBJ databases">
        <authorList>
            <consortium name="Pathogen Informatics"/>
            <person name="Doyle S."/>
        </authorList>
    </citation>
    <scope>NUCLEOTIDE SEQUENCE [LARGE SCALE GENOMIC DNA]</scope>
    <source>
        <strain evidence="1 2">NCTC13645</strain>
    </source>
</reference>
<organism evidence="1 2">
    <name type="scientific">Weissella viridescens</name>
    <name type="common">Lactobacillus viridescens</name>
    <dbReference type="NCBI Taxonomy" id="1629"/>
    <lineage>
        <taxon>Bacteria</taxon>
        <taxon>Bacillati</taxon>
        <taxon>Bacillota</taxon>
        <taxon>Bacilli</taxon>
        <taxon>Lactobacillales</taxon>
        <taxon>Lactobacillaceae</taxon>
        <taxon>Weissella</taxon>
    </lineage>
</organism>
<evidence type="ECO:0008006" key="3">
    <source>
        <dbReference type="Google" id="ProtNLM"/>
    </source>
</evidence>